<dbReference type="Pfam" id="PF00076">
    <property type="entry name" value="RRM_1"/>
    <property type="match status" value="1"/>
</dbReference>
<dbReference type="InterPro" id="IPR012677">
    <property type="entry name" value="Nucleotide-bd_a/b_plait_sf"/>
</dbReference>
<feature type="domain" description="RRM" evidence="4">
    <location>
        <begin position="126"/>
        <end position="197"/>
    </location>
</feature>
<dbReference type="InterPro" id="IPR035979">
    <property type="entry name" value="RBD_domain_sf"/>
</dbReference>
<evidence type="ECO:0000313" key="5">
    <source>
        <dbReference type="EMBL" id="KAJ3185086.1"/>
    </source>
</evidence>
<dbReference type="InterPro" id="IPR000504">
    <property type="entry name" value="RRM_dom"/>
</dbReference>
<accession>A0AAD5TTR5</accession>
<dbReference type="EMBL" id="JADGJQ010000002">
    <property type="protein sequence ID" value="KAJ3185086.1"/>
    <property type="molecule type" value="Genomic_DNA"/>
</dbReference>
<dbReference type="SUPFAM" id="SSF54928">
    <property type="entry name" value="RNA-binding domain, RBD"/>
    <property type="match status" value="1"/>
</dbReference>
<keyword evidence="6" id="KW-1185">Reference proteome</keyword>
<evidence type="ECO:0000256" key="1">
    <source>
        <dbReference type="ARBA" id="ARBA00022884"/>
    </source>
</evidence>
<dbReference type="GO" id="GO:0005634">
    <property type="term" value="C:nucleus"/>
    <property type="evidence" value="ECO:0007669"/>
    <property type="project" value="TreeGrafter"/>
</dbReference>
<name>A0AAD5TTR5_9FUNG</name>
<dbReference type="SMART" id="SM00360">
    <property type="entry name" value="RRM"/>
    <property type="match status" value="1"/>
</dbReference>
<evidence type="ECO:0000256" key="3">
    <source>
        <dbReference type="SAM" id="MobiDB-lite"/>
    </source>
</evidence>
<comment type="caution">
    <text evidence="5">The sequence shown here is derived from an EMBL/GenBank/DDBJ whole genome shotgun (WGS) entry which is preliminary data.</text>
</comment>
<dbReference type="Proteomes" id="UP001212152">
    <property type="component" value="Unassembled WGS sequence"/>
</dbReference>
<reference evidence="5" key="1">
    <citation type="submission" date="2020-05" db="EMBL/GenBank/DDBJ databases">
        <title>Phylogenomic resolution of chytrid fungi.</title>
        <authorList>
            <person name="Stajich J.E."/>
            <person name="Amses K."/>
            <person name="Simmons R."/>
            <person name="Seto K."/>
            <person name="Myers J."/>
            <person name="Bonds A."/>
            <person name="Quandt C.A."/>
            <person name="Barry K."/>
            <person name="Liu P."/>
            <person name="Grigoriev I."/>
            <person name="Longcore J.E."/>
            <person name="James T.Y."/>
        </authorList>
    </citation>
    <scope>NUCLEOTIDE SEQUENCE</scope>
    <source>
        <strain evidence="5">JEL0379</strain>
    </source>
</reference>
<dbReference type="AlphaFoldDB" id="A0AAD5TTR5"/>
<dbReference type="InterPro" id="IPR051229">
    <property type="entry name" value="ALYREF_mRNA_export"/>
</dbReference>
<sequence>MADKMDLSLSDIIATERTAKKAKPAKKKRSRPAPYQKPVKPHRAGIPGNPEDRWSHDLYTGPVAQRPQKGGGGGDLRKLISQRANPQGGSMMIDRLGPIGGGPIRNPKGQAGAAKPPITIKGAANTAILIENLHPGTTAEDTLVIIKQFGKVSQCMMTSPSVCRAEFEKPESAAACIKRMNGASADGRVLKVGPAGLLIRGAATRHAQVTKQQSPSIGGGMYSDRLTPVTVGPSKLFSNQARAIVGGGAGVAGREVVNRSGGSRRGKRDDTTFSITV</sequence>
<evidence type="ECO:0000256" key="2">
    <source>
        <dbReference type="PROSITE-ProRule" id="PRU00176"/>
    </source>
</evidence>
<evidence type="ECO:0000313" key="6">
    <source>
        <dbReference type="Proteomes" id="UP001212152"/>
    </source>
</evidence>
<feature type="region of interest" description="Disordered" evidence="3">
    <location>
        <begin position="1"/>
        <end position="53"/>
    </location>
</feature>
<dbReference type="PROSITE" id="PS50102">
    <property type="entry name" value="RRM"/>
    <property type="match status" value="1"/>
</dbReference>
<evidence type="ECO:0000259" key="4">
    <source>
        <dbReference type="PROSITE" id="PS50102"/>
    </source>
</evidence>
<dbReference type="CDD" id="cd00590">
    <property type="entry name" value="RRM_SF"/>
    <property type="match status" value="1"/>
</dbReference>
<feature type="region of interest" description="Disordered" evidence="3">
    <location>
        <begin position="258"/>
        <end position="277"/>
    </location>
</feature>
<dbReference type="PANTHER" id="PTHR19965">
    <property type="entry name" value="RNA AND EXPORT FACTOR BINDING PROTEIN"/>
    <property type="match status" value="1"/>
</dbReference>
<dbReference type="Gene3D" id="3.30.70.330">
    <property type="match status" value="1"/>
</dbReference>
<protein>
    <recommendedName>
        <fullName evidence="4">RRM domain-containing protein</fullName>
    </recommendedName>
</protein>
<gene>
    <name evidence="5" type="ORF">HDU87_002652</name>
</gene>
<dbReference type="GO" id="GO:0003729">
    <property type="term" value="F:mRNA binding"/>
    <property type="evidence" value="ECO:0007669"/>
    <property type="project" value="TreeGrafter"/>
</dbReference>
<feature type="compositionally biased region" description="Basic residues" evidence="3">
    <location>
        <begin position="20"/>
        <end position="31"/>
    </location>
</feature>
<keyword evidence="1 2" id="KW-0694">RNA-binding</keyword>
<dbReference type="PANTHER" id="PTHR19965:SF82">
    <property type="entry name" value="THO COMPLEX SUBUNIT 4"/>
    <property type="match status" value="1"/>
</dbReference>
<organism evidence="5 6">
    <name type="scientific">Geranomyces variabilis</name>
    <dbReference type="NCBI Taxonomy" id="109894"/>
    <lineage>
        <taxon>Eukaryota</taxon>
        <taxon>Fungi</taxon>
        <taxon>Fungi incertae sedis</taxon>
        <taxon>Chytridiomycota</taxon>
        <taxon>Chytridiomycota incertae sedis</taxon>
        <taxon>Chytridiomycetes</taxon>
        <taxon>Spizellomycetales</taxon>
        <taxon>Powellomycetaceae</taxon>
        <taxon>Geranomyces</taxon>
    </lineage>
</organism>
<proteinExistence type="predicted"/>
<dbReference type="GO" id="GO:0006406">
    <property type="term" value="P:mRNA export from nucleus"/>
    <property type="evidence" value="ECO:0007669"/>
    <property type="project" value="TreeGrafter"/>
</dbReference>